<proteinExistence type="predicted"/>
<accession>A0A947GPQ8</accession>
<feature type="compositionally biased region" description="Polar residues" evidence="1">
    <location>
        <begin position="454"/>
        <end position="464"/>
    </location>
</feature>
<gene>
    <name evidence="2" type="ORF">IXB50_14705</name>
</gene>
<keyword evidence="3" id="KW-1185">Reference proteome</keyword>
<reference evidence="2" key="1">
    <citation type="submission" date="2020-11" db="EMBL/GenBank/DDBJ databases">
        <authorList>
            <person name="Konstantinou D."/>
            <person name="Gkelis S."/>
            <person name="Popin R."/>
            <person name="Fewer D."/>
            <person name="Sivonen K."/>
        </authorList>
    </citation>
    <scope>NUCLEOTIDE SEQUENCE</scope>
    <source>
        <strain evidence="2">TAU-MAC 1115</strain>
    </source>
</reference>
<comment type="caution">
    <text evidence="2">The sequence shown here is derived from an EMBL/GenBank/DDBJ whole genome shotgun (WGS) entry which is preliminary data.</text>
</comment>
<dbReference type="EMBL" id="JADOES010000030">
    <property type="protein sequence ID" value="MBT9316676.1"/>
    <property type="molecule type" value="Genomic_DNA"/>
</dbReference>
<evidence type="ECO:0000313" key="3">
    <source>
        <dbReference type="Proteomes" id="UP000717364"/>
    </source>
</evidence>
<dbReference type="AlphaFoldDB" id="A0A947GPQ8"/>
<reference evidence="2" key="2">
    <citation type="journal article" date="2021" name="Mar. Drugs">
        <title>Genome Reduction and Secondary Metabolism of the Marine Sponge-Associated Cyanobacterium Leptothoe.</title>
        <authorList>
            <person name="Konstantinou D."/>
            <person name="Popin R.V."/>
            <person name="Fewer D.P."/>
            <person name="Sivonen K."/>
            <person name="Gkelis S."/>
        </authorList>
    </citation>
    <scope>NUCLEOTIDE SEQUENCE</scope>
    <source>
        <strain evidence="2">TAU-MAC 1115</strain>
    </source>
</reference>
<protein>
    <recommendedName>
        <fullName evidence="4">DUF4159 domain-containing protein</fullName>
    </recommendedName>
</protein>
<evidence type="ECO:0000313" key="2">
    <source>
        <dbReference type="EMBL" id="MBT9316676.1"/>
    </source>
</evidence>
<name>A0A947GPQ8_9CYAN</name>
<organism evidence="2 3">
    <name type="scientific">Leptothoe spongobia TAU-MAC 1115</name>
    <dbReference type="NCBI Taxonomy" id="1967444"/>
    <lineage>
        <taxon>Bacteria</taxon>
        <taxon>Bacillati</taxon>
        <taxon>Cyanobacteriota</taxon>
        <taxon>Cyanophyceae</taxon>
        <taxon>Nodosilineales</taxon>
        <taxon>Cymatolegaceae</taxon>
        <taxon>Leptothoe</taxon>
        <taxon>Leptothoe spongobia</taxon>
    </lineage>
</organism>
<dbReference type="RefSeq" id="WP_215609741.1">
    <property type="nucleotide sequence ID" value="NZ_JADOES010000030.1"/>
</dbReference>
<evidence type="ECO:0008006" key="4">
    <source>
        <dbReference type="Google" id="ProtNLM"/>
    </source>
</evidence>
<sequence>MQIFPTPSIHPFERLQVSEGLLITTERWQQTQRYHRQRQNFQFQALYQPGIVCGLGVSIISRNADDNIRYQDTKKLLQIQPGIAIDANGNPIIVPKPEVFQLRSTPTEAEVVYLVVNYVDPDELRSPPEQNSIQETFRIIEKNALAPEDVELCRILFDGTDISLAADPYFPEPNTLDHRHRLPIRQRPQTTLQVAQIVAEQPDQVSSKSVQKSLRRLLESVDSLLPTLQGDTDIHRIDRTSLAGIDHRPYDLIYCDYEQLPHLAAAALPRLKNYLETGGLLCINTDIASTRLNELYTVRQELLVALDDLGDFTDTDTMQQQLLSEVDATETEIASSIREICQSVFDLTLQIDYPLTGRGKIDSDHPLLTYPFLFGQLPTLKARPIHGFCWGGIVLLISNLPQAWRADPALKLSRNTIRAAQELGINLMHYGWRRRQLTQLQKSQRPGTPPPVSPSLTRQVTPAV</sequence>
<dbReference type="Proteomes" id="UP000717364">
    <property type="component" value="Unassembled WGS sequence"/>
</dbReference>
<feature type="region of interest" description="Disordered" evidence="1">
    <location>
        <begin position="440"/>
        <end position="464"/>
    </location>
</feature>
<evidence type="ECO:0000256" key="1">
    <source>
        <dbReference type="SAM" id="MobiDB-lite"/>
    </source>
</evidence>